<evidence type="ECO:0000256" key="11">
    <source>
        <dbReference type="ARBA" id="ARBA00039257"/>
    </source>
</evidence>
<evidence type="ECO:0000256" key="9">
    <source>
        <dbReference type="ARBA" id="ARBA00022833"/>
    </source>
</evidence>
<sequence length="193" mass="20942">MTGNKYGQIVSGWLQGCKHVPSPNCAPRPPEVSVRLLVVHNISLPPGEFGGPHIEALFTNTLDSQAHEYFAEIAHLNVSAHFLIRRDGEVVQFVATTENAWHAGVSSWRGFSQCNDFSIGIELEGTDTHVYSDAQYVALEALVKACRQAHPDVEPTAIVGHSDVAPGRKTDPGPGFDWHRLSEDLGVGELPGI</sequence>
<comment type="catalytic activity">
    <reaction evidence="1">
        <text>Hydrolyzes the link between N-acetylmuramoyl residues and L-amino acid residues in certain cell-wall glycopeptides.</text>
        <dbReference type="EC" id="3.5.1.28"/>
    </reaction>
</comment>
<gene>
    <name evidence="15" type="primary">ampD</name>
    <name evidence="15" type="ORF">E0F26_11910</name>
</gene>
<evidence type="ECO:0000256" key="7">
    <source>
        <dbReference type="ARBA" id="ARBA00022723"/>
    </source>
</evidence>
<dbReference type="PANTHER" id="PTHR30417:SF4">
    <property type="entry name" value="1,6-ANHYDRO-N-ACETYLMURAMYL-L-ALANINE AMIDASE AMPD"/>
    <property type="match status" value="1"/>
</dbReference>
<dbReference type="InterPro" id="IPR051206">
    <property type="entry name" value="NAMLAA_amidase_2"/>
</dbReference>
<dbReference type="PROSITE" id="PS51257">
    <property type="entry name" value="PROKAR_LIPOPROTEIN"/>
    <property type="match status" value="1"/>
</dbReference>
<evidence type="ECO:0000256" key="8">
    <source>
        <dbReference type="ARBA" id="ARBA00022801"/>
    </source>
</evidence>
<keyword evidence="6" id="KW-0963">Cytoplasm</keyword>
<proteinExistence type="inferred from homology"/>
<dbReference type="GO" id="GO:0008745">
    <property type="term" value="F:N-acetylmuramoyl-L-alanine amidase activity"/>
    <property type="evidence" value="ECO:0007669"/>
    <property type="project" value="UniProtKB-EC"/>
</dbReference>
<dbReference type="NCBIfam" id="NF008758">
    <property type="entry name" value="PRK11789.1"/>
    <property type="match status" value="1"/>
</dbReference>
<protein>
    <recommendedName>
        <fullName evidence="11">1,6-anhydro-N-acetylmuramyl-L-alanine amidase AmpD</fullName>
        <ecNumber evidence="5">3.5.1.28</ecNumber>
    </recommendedName>
    <alternativeName>
        <fullName evidence="12">N-acetylmuramoyl-L-alanine amidase</fullName>
    </alternativeName>
</protein>
<feature type="compositionally biased region" description="Basic and acidic residues" evidence="13">
    <location>
        <begin position="166"/>
        <end position="177"/>
    </location>
</feature>
<feature type="domain" description="N-acetylmuramoyl-L-alanine amidase" evidence="14">
    <location>
        <begin position="20"/>
        <end position="173"/>
    </location>
</feature>
<dbReference type="EC" id="3.5.1.28" evidence="5"/>
<evidence type="ECO:0000256" key="2">
    <source>
        <dbReference type="ARBA" id="ARBA00001947"/>
    </source>
</evidence>
<evidence type="ECO:0000256" key="13">
    <source>
        <dbReference type="SAM" id="MobiDB-lite"/>
    </source>
</evidence>
<evidence type="ECO:0000313" key="16">
    <source>
        <dbReference type="Proteomes" id="UP001317963"/>
    </source>
</evidence>
<dbReference type="CDD" id="cd06583">
    <property type="entry name" value="PGRP"/>
    <property type="match status" value="1"/>
</dbReference>
<dbReference type="RefSeq" id="WP_279241885.1">
    <property type="nucleotide sequence ID" value="NZ_CP036501.1"/>
</dbReference>
<keyword evidence="7" id="KW-0479">Metal-binding</keyword>
<dbReference type="Pfam" id="PF01510">
    <property type="entry name" value="Amidase_2"/>
    <property type="match status" value="1"/>
</dbReference>
<accession>A0ABY6Q930</accession>
<keyword evidence="9" id="KW-0862">Zinc</keyword>
<comment type="subcellular location">
    <subcellularLocation>
        <location evidence="3">Cytoplasm</location>
    </subcellularLocation>
</comment>
<evidence type="ECO:0000256" key="12">
    <source>
        <dbReference type="ARBA" id="ARBA00042615"/>
    </source>
</evidence>
<dbReference type="Proteomes" id="UP001317963">
    <property type="component" value="Chromosome"/>
</dbReference>
<feature type="region of interest" description="Disordered" evidence="13">
    <location>
        <begin position="158"/>
        <end position="177"/>
    </location>
</feature>
<dbReference type="SUPFAM" id="SSF55846">
    <property type="entry name" value="N-acetylmuramoyl-L-alanine amidase-like"/>
    <property type="match status" value="1"/>
</dbReference>
<name>A0ABY6Q930_9GAMM</name>
<comment type="similarity">
    <text evidence="4">Belongs to the N-acetylmuramoyl-L-alanine amidase 2 family.</text>
</comment>
<evidence type="ECO:0000256" key="4">
    <source>
        <dbReference type="ARBA" id="ARBA00007553"/>
    </source>
</evidence>
<evidence type="ECO:0000256" key="5">
    <source>
        <dbReference type="ARBA" id="ARBA00011901"/>
    </source>
</evidence>
<evidence type="ECO:0000259" key="14">
    <source>
        <dbReference type="SMART" id="SM00644"/>
    </source>
</evidence>
<dbReference type="SMART" id="SM00644">
    <property type="entry name" value="Ami_2"/>
    <property type="match status" value="1"/>
</dbReference>
<comment type="cofactor">
    <cofactor evidence="2">
        <name>Zn(2+)</name>
        <dbReference type="ChEBI" id="CHEBI:29105"/>
    </cofactor>
</comment>
<dbReference type="EMBL" id="CP036501">
    <property type="protein sequence ID" value="UZP75398.1"/>
    <property type="molecule type" value="Genomic_DNA"/>
</dbReference>
<keyword evidence="10" id="KW-0961">Cell wall biogenesis/degradation</keyword>
<keyword evidence="16" id="KW-1185">Reference proteome</keyword>
<evidence type="ECO:0000256" key="1">
    <source>
        <dbReference type="ARBA" id="ARBA00001561"/>
    </source>
</evidence>
<dbReference type="InterPro" id="IPR002502">
    <property type="entry name" value="Amidase_domain"/>
</dbReference>
<organism evidence="15 16">
    <name type="scientific">Candidatus Paraluminiphilus aquimaris</name>
    <dbReference type="NCBI Taxonomy" id="2518994"/>
    <lineage>
        <taxon>Bacteria</taxon>
        <taxon>Pseudomonadati</taxon>
        <taxon>Pseudomonadota</taxon>
        <taxon>Gammaproteobacteria</taxon>
        <taxon>Cellvibrionales</taxon>
        <taxon>Halieaceae</taxon>
        <taxon>Candidatus Paraluminiphilus</taxon>
    </lineage>
</organism>
<dbReference type="Gene3D" id="3.40.80.10">
    <property type="entry name" value="Peptidoglycan recognition protein-like"/>
    <property type="match status" value="1"/>
</dbReference>
<evidence type="ECO:0000256" key="6">
    <source>
        <dbReference type="ARBA" id="ARBA00022490"/>
    </source>
</evidence>
<keyword evidence="8 15" id="KW-0378">Hydrolase</keyword>
<evidence type="ECO:0000313" key="15">
    <source>
        <dbReference type="EMBL" id="UZP75398.1"/>
    </source>
</evidence>
<reference evidence="15 16" key="1">
    <citation type="submission" date="2019-02" db="EMBL/GenBank/DDBJ databases">
        <title>Halieaceae_genomes.</title>
        <authorList>
            <person name="Li S.-H."/>
        </authorList>
    </citation>
    <scope>NUCLEOTIDE SEQUENCE [LARGE SCALE GENOMIC DNA]</scope>
    <source>
        <strain evidence="15 16">JH123</strain>
    </source>
</reference>
<dbReference type="InterPro" id="IPR036505">
    <property type="entry name" value="Amidase/PGRP_sf"/>
</dbReference>
<evidence type="ECO:0000256" key="3">
    <source>
        <dbReference type="ARBA" id="ARBA00004496"/>
    </source>
</evidence>
<dbReference type="PANTHER" id="PTHR30417">
    <property type="entry name" value="N-ACETYLMURAMOYL-L-ALANINE AMIDASE AMID"/>
    <property type="match status" value="1"/>
</dbReference>
<evidence type="ECO:0000256" key="10">
    <source>
        <dbReference type="ARBA" id="ARBA00023316"/>
    </source>
</evidence>